<dbReference type="InterPro" id="IPR036390">
    <property type="entry name" value="WH_DNA-bd_sf"/>
</dbReference>
<geneLocation type="plasmid" evidence="4 7">
    <name>pSA1</name>
</geneLocation>
<reference evidence="4" key="2">
    <citation type="submission" date="2016-08" db="EMBL/GenBank/DDBJ databases">
        <authorList>
            <person name="Seilhamer J.J."/>
        </authorList>
    </citation>
    <scope>NUCLEOTIDE SEQUENCE [LARGE SCALE GENOMIC DNA]</scope>
    <source>
        <strain evidence="4">SA1</strain>
        <plasmid evidence="4">pSA1</plasmid>
    </source>
</reference>
<dbReference type="CDD" id="cd00090">
    <property type="entry name" value="HTH_ARSR"/>
    <property type="match status" value="1"/>
</dbReference>
<dbReference type="Proteomes" id="UP000024329">
    <property type="component" value="Unassembled WGS sequence"/>
</dbReference>
<dbReference type="SUPFAM" id="SSF46785">
    <property type="entry name" value="Winged helix' DNA-binding domain"/>
    <property type="match status" value="1"/>
</dbReference>
<dbReference type="InterPro" id="IPR029016">
    <property type="entry name" value="GAF-like_dom_sf"/>
</dbReference>
<dbReference type="Proteomes" id="UP000094626">
    <property type="component" value="Plasmid pSA1"/>
</dbReference>
<accession>A0A031K137</accession>
<dbReference type="PATRIC" id="fig|158500.4.peg.1867"/>
<protein>
    <submittedName>
        <fullName evidence="5">IclR family transcriptional regulator</fullName>
    </submittedName>
</protein>
<evidence type="ECO:0000313" key="4">
    <source>
        <dbReference type="EMBL" id="AOR78920.1"/>
    </source>
</evidence>
<dbReference type="GO" id="GO:0003677">
    <property type="term" value="F:DNA binding"/>
    <property type="evidence" value="ECO:0007669"/>
    <property type="project" value="TreeGrafter"/>
</dbReference>
<evidence type="ECO:0000256" key="1">
    <source>
        <dbReference type="ARBA" id="ARBA00023015"/>
    </source>
</evidence>
<reference evidence="5 6" key="1">
    <citation type="submission" date="2014-03" db="EMBL/GenBank/DDBJ databases">
        <title>Whole genome sequence of Novosphingobium resinovorum KF1.</title>
        <authorList>
            <person name="Gan H.M."/>
            <person name="Gan H.Y."/>
            <person name="Chew T.H."/>
            <person name="Savka M.A."/>
        </authorList>
    </citation>
    <scope>NUCLEOTIDE SEQUENCE [LARGE SCALE GENOMIC DNA]</scope>
    <source>
        <strain evidence="5 6">KF1</strain>
    </source>
</reference>
<feature type="domain" description="IclR-ED" evidence="3">
    <location>
        <begin position="56"/>
        <end position="235"/>
    </location>
</feature>
<keyword evidence="7" id="KW-1185">Reference proteome</keyword>
<evidence type="ECO:0000313" key="6">
    <source>
        <dbReference type="Proteomes" id="UP000024329"/>
    </source>
</evidence>
<sequence length="265" mass="27986">MDLLEAVLVDGGRSRASSLAGGLNVPVATMHRHLAALRDAGLLTPVGGGRHVAGPRMLAFAGRISVPEVLSGIGRQLLPDFARRLDCVVQLGTLDGDMVTYRVKAGGDLFTKVGMQLEAYCSAIGKVLLAHLPDGEQARYLEAGPFVQLTAHTITEPRALAKEFAAVRRLGFACDREEISEGLACIAVPLRDANGMVVAAISASRSIGPGHSVDLEAALPLLEEARGVLEQRAFGRSFNGRFIILRYSRGVQALDVVPPATASSN</sequence>
<dbReference type="GO" id="GO:0003700">
    <property type="term" value="F:DNA-binding transcription factor activity"/>
    <property type="evidence" value="ECO:0007669"/>
    <property type="project" value="TreeGrafter"/>
</dbReference>
<dbReference type="Gene3D" id="1.10.10.10">
    <property type="entry name" value="Winged helix-like DNA-binding domain superfamily/Winged helix DNA-binding domain"/>
    <property type="match status" value="1"/>
</dbReference>
<dbReference type="InterPro" id="IPR014757">
    <property type="entry name" value="Tscrpt_reg_IclR_C"/>
</dbReference>
<evidence type="ECO:0000313" key="5">
    <source>
        <dbReference type="EMBL" id="EZP82899.1"/>
    </source>
</evidence>
<dbReference type="Gene3D" id="3.30.450.40">
    <property type="match status" value="1"/>
</dbReference>
<name>A0A031K137_9SPHN</name>
<evidence type="ECO:0000313" key="7">
    <source>
        <dbReference type="Proteomes" id="UP000094626"/>
    </source>
</evidence>
<dbReference type="InterPro" id="IPR050707">
    <property type="entry name" value="HTH_MetabolicPath_Reg"/>
</dbReference>
<dbReference type="InterPro" id="IPR011991">
    <property type="entry name" value="ArsR-like_HTH"/>
</dbReference>
<proteinExistence type="predicted"/>
<dbReference type="AlphaFoldDB" id="A0A031K137"/>
<dbReference type="PANTHER" id="PTHR30136:SF24">
    <property type="entry name" value="HTH-TYPE TRANSCRIPTIONAL REPRESSOR ALLR"/>
    <property type="match status" value="1"/>
</dbReference>
<dbReference type="KEGG" id="nre:BES08_18620"/>
<keyword evidence="2" id="KW-0804">Transcription</keyword>
<dbReference type="RefSeq" id="WP_069709351.1">
    <property type="nucleotide sequence ID" value="NZ_CP017076.1"/>
</dbReference>
<evidence type="ECO:0000259" key="3">
    <source>
        <dbReference type="PROSITE" id="PS51078"/>
    </source>
</evidence>
<dbReference type="EMBL" id="CP017076">
    <property type="protein sequence ID" value="AOR78920.1"/>
    <property type="molecule type" value="Genomic_DNA"/>
</dbReference>
<dbReference type="Pfam" id="PF01614">
    <property type="entry name" value="IclR_C"/>
    <property type="match status" value="1"/>
</dbReference>
<keyword evidence="1" id="KW-0805">Transcription regulation</keyword>
<gene>
    <name evidence="4" type="ORF">BES08_18620</name>
    <name evidence="5" type="ORF">BV97_01823</name>
</gene>
<reference evidence="7" key="3">
    <citation type="journal article" date="2017" name="J. Biotechnol.">
        <title>Complete genome sequence of Novosphingobium resinovorum SA1, a versatile xenobiotic-degrading bacterium capable of utilizing sulfanilic acid.</title>
        <authorList>
            <person name="Hegedus B."/>
            <person name="Kos P.B."/>
            <person name="Balint B."/>
            <person name="Maroti G."/>
            <person name="Gan H.M."/>
            <person name="Perei K."/>
            <person name="Rakhely G."/>
        </authorList>
    </citation>
    <scope>NUCLEOTIDE SEQUENCE [LARGE SCALE GENOMIC DNA]</scope>
    <source>
        <strain evidence="7">SA1</strain>
    </source>
</reference>
<dbReference type="SUPFAM" id="SSF55781">
    <property type="entry name" value="GAF domain-like"/>
    <property type="match status" value="1"/>
</dbReference>
<keyword evidence="4" id="KW-0614">Plasmid</keyword>
<dbReference type="PROSITE" id="PS51078">
    <property type="entry name" value="ICLR_ED"/>
    <property type="match status" value="1"/>
</dbReference>
<dbReference type="GO" id="GO:0045892">
    <property type="term" value="P:negative regulation of DNA-templated transcription"/>
    <property type="evidence" value="ECO:0007669"/>
    <property type="project" value="TreeGrafter"/>
</dbReference>
<organism evidence="5 6">
    <name type="scientific">Novosphingobium resinovorum</name>
    <dbReference type="NCBI Taxonomy" id="158500"/>
    <lineage>
        <taxon>Bacteria</taxon>
        <taxon>Pseudomonadati</taxon>
        <taxon>Pseudomonadota</taxon>
        <taxon>Alphaproteobacteria</taxon>
        <taxon>Sphingomonadales</taxon>
        <taxon>Sphingomonadaceae</taxon>
        <taxon>Novosphingobium</taxon>
    </lineage>
</organism>
<dbReference type="InterPro" id="IPR036388">
    <property type="entry name" value="WH-like_DNA-bd_sf"/>
</dbReference>
<evidence type="ECO:0000256" key="2">
    <source>
        <dbReference type="ARBA" id="ARBA00023163"/>
    </source>
</evidence>
<dbReference type="EMBL" id="JFYZ01000005">
    <property type="protein sequence ID" value="EZP82899.1"/>
    <property type="molecule type" value="Genomic_DNA"/>
</dbReference>
<dbReference type="eggNOG" id="COG1414">
    <property type="taxonomic scope" value="Bacteria"/>
</dbReference>
<dbReference type="PANTHER" id="PTHR30136">
    <property type="entry name" value="HELIX-TURN-HELIX TRANSCRIPTIONAL REGULATOR, ICLR FAMILY"/>
    <property type="match status" value="1"/>
</dbReference>